<dbReference type="Proteomes" id="UP000580250">
    <property type="component" value="Unassembled WGS sequence"/>
</dbReference>
<evidence type="ECO:0000313" key="3">
    <source>
        <dbReference type="Proteomes" id="UP000580250"/>
    </source>
</evidence>
<evidence type="ECO:0000256" key="1">
    <source>
        <dbReference type="SAM" id="MobiDB-lite"/>
    </source>
</evidence>
<sequence length="240" mass="27234">MKNKNFKISAELISEIVAYIHFHHKWGKIRVSKLFDLLVIKFHKKFITEMKITKQAIGEALSKILGYFVYLSSNQMKKLKMGDEVHNTGPFDSIFVVLRDFAGEAPFLGELLNTILQLPQSPQGAWPEWPTKYFTDPKGGWDGINKAKISILKLLFGQFVEFYKLSNDNFTLTFLQRILQLLKDVISNLRRLFGVKEEDVKSVNWDDYNDGDDGTGPSTSGTGPGTSGDGAKPPKMRRIK</sequence>
<organism evidence="2 3">
    <name type="scientific">Meloidogyne enterolobii</name>
    <name type="common">Root-knot nematode worm</name>
    <name type="synonym">Meloidogyne mayaguensis</name>
    <dbReference type="NCBI Taxonomy" id="390850"/>
    <lineage>
        <taxon>Eukaryota</taxon>
        <taxon>Metazoa</taxon>
        <taxon>Ecdysozoa</taxon>
        <taxon>Nematoda</taxon>
        <taxon>Chromadorea</taxon>
        <taxon>Rhabditida</taxon>
        <taxon>Tylenchina</taxon>
        <taxon>Tylenchomorpha</taxon>
        <taxon>Tylenchoidea</taxon>
        <taxon>Meloidogynidae</taxon>
        <taxon>Meloidogyninae</taxon>
        <taxon>Meloidogyne</taxon>
    </lineage>
</organism>
<dbReference type="EMBL" id="CAJEWN010000105">
    <property type="protein sequence ID" value="CAD2164696.1"/>
    <property type="molecule type" value="Genomic_DNA"/>
</dbReference>
<gene>
    <name evidence="2" type="ORF">MENT_LOCUS16713</name>
</gene>
<dbReference type="AlphaFoldDB" id="A0A6V7USI7"/>
<reference evidence="2 3" key="1">
    <citation type="submission" date="2020-08" db="EMBL/GenBank/DDBJ databases">
        <authorList>
            <person name="Koutsovoulos G."/>
            <person name="Danchin GJ E."/>
        </authorList>
    </citation>
    <scope>NUCLEOTIDE SEQUENCE [LARGE SCALE GENOMIC DNA]</scope>
</reference>
<proteinExistence type="predicted"/>
<feature type="region of interest" description="Disordered" evidence="1">
    <location>
        <begin position="203"/>
        <end position="240"/>
    </location>
</feature>
<name>A0A6V7USI7_MELEN</name>
<comment type="caution">
    <text evidence="2">The sequence shown here is derived from an EMBL/GenBank/DDBJ whole genome shotgun (WGS) entry which is preliminary data.</text>
</comment>
<protein>
    <submittedName>
        <fullName evidence="2">Uncharacterized protein</fullName>
    </submittedName>
</protein>
<accession>A0A6V7USI7</accession>
<evidence type="ECO:0000313" key="2">
    <source>
        <dbReference type="EMBL" id="CAD2164696.1"/>
    </source>
</evidence>